<evidence type="ECO:0000256" key="2">
    <source>
        <dbReference type="SAM" id="MobiDB-lite"/>
    </source>
</evidence>
<dbReference type="PRINTS" id="PR00099">
    <property type="entry name" value="CPSGATASE"/>
</dbReference>
<dbReference type="GO" id="GO:0004049">
    <property type="term" value="F:anthranilate synthase activity"/>
    <property type="evidence" value="ECO:0007669"/>
    <property type="project" value="TreeGrafter"/>
</dbReference>
<dbReference type="InterPro" id="IPR029062">
    <property type="entry name" value="Class_I_gatase-like"/>
</dbReference>
<dbReference type="EC" id="2.6.1.85" evidence="4"/>
<dbReference type="PROSITE" id="PS51273">
    <property type="entry name" value="GATASE_TYPE_1"/>
    <property type="match status" value="1"/>
</dbReference>
<feature type="region of interest" description="Disordered" evidence="2">
    <location>
        <begin position="32"/>
        <end position="59"/>
    </location>
</feature>
<dbReference type="InterPro" id="IPR050472">
    <property type="entry name" value="Anth_synth/Amidotransfase"/>
</dbReference>
<evidence type="ECO:0000313" key="4">
    <source>
        <dbReference type="EMBL" id="CUO57849.1"/>
    </source>
</evidence>
<accession>A0A174GAE9</accession>
<keyword evidence="4" id="KW-0808">Transferase</keyword>
<dbReference type="Pfam" id="PF00117">
    <property type="entry name" value="GATase"/>
    <property type="match status" value="1"/>
</dbReference>
<dbReference type="InterPro" id="IPR006221">
    <property type="entry name" value="TrpG/PapA_dom"/>
</dbReference>
<organism evidence="4 5">
    <name type="scientific">Hungatella hathewayi</name>
    <dbReference type="NCBI Taxonomy" id="154046"/>
    <lineage>
        <taxon>Bacteria</taxon>
        <taxon>Bacillati</taxon>
        <taxon>Bacillota</taxon>
        <taxon>Clostridia</taxon>
        <taxon>Lachnospirales</taxon>
        <taxon>Lachnospiraceae</taxon>
        <taxon>Hungatella</taxon>
    </lineage>
</organism>
<keyword evidence="1 4" id="KW-0315">Glutamine amidotransferase</keyword>
<dbReference type="PRINTS" id="PR00096">
    <property type="entry name" value="GATASE"/>
</dbReference>
<dbReference type="FunFam" id="3.40.50.880:FF:000003">
    <property type="entry name" value="Anthranilate synthase component II"/>
    <property type="match status" value="1"/>
</dbReference>
<dbReference type="GO" id="GO:0046820">
    <property type="term" value="F:4-amino-4-deoxychorismate synthase activity"/>
    <property type="evidence" value="ECO:0007669"/>
    <property type="project" value="UniProtKB-EC"/>
</dbReference>
<dbReference type="RefSeq" id="WP_055656755.1">
    <property type="nucleotide sequence ID" value="NZ_CABIXC010000008.1"/>
</dbReference>
<dbReference type="EMBL" id="CYZE01000008">
    <property type="protein sequence ID" value="CUO57849.1"/>
    <property type="molecule type" value="Genomic_DNA"/>
</dbReference>
<dbReference type="GO" id="GO:0000162">
    <property type="term" value="P:L-tryptophan biosynthetic process"/>
    <property type="evidence" value="ECO:0007669"/>
    <property type="project" value="TreeGrafter"/>
</dbReference>
<dbReference type="SUPFAM" id="SSF52317">
    <property type="entry name" value="Class I glutamine amidotransferase-like"/>
    <property type="match status" value="1"/>
</dbReference>
<dbReference type="Gene3D" id="3.40.50.880">
    <property type="match status" value="1"/>
</dbReference>
<dbReference type="InterPro" id="IPR017926">
    <property type="entry name" value="GATASE"/>
</dbReference>
<evidence type="ECO:0000259" key="3">
    <source>
        <dbReference type="Pfam" id="PF00117"/>
    </source>
</evidence>
<dbReference type="PANTHER" id="PTHR43418">
    <property type="entry name" value="MULTIFUNCTIONAL TRYPTOPHAN BIOSYNTHESIS PROTEIN-RELATED"/>
    <property type="match status" value="1"/>
</dbReference>
<feature type="domain" description="Glutamine amidotransferase" evidence="3">
    <location>
        <begin position="64"/>
        <end position="225"/>
    </location>
</feature>
<reference evidence="4 5" key="1">
    <citation type="submission" date="2015-09" db="EMBL/GenBank/DDBJ databases">
        <authorList>
            <consortium name="Pathogen Informatics"/>
        </authorList>
    </citation>
    <scope>NUCLEOTIDE SEQUENCE [LARGE SCALE GENOMIC DNA]</scope>
    <source>
        <strain evidence="4 5">2789STDY5608850</strain>
    </source>
</reference>
<sequence length="227" mass="24793">MILLIDNYDSFSYNLVQFFGTLCLENKGPLTPHRSGECTGTEPAGTEAAGPEAAEPEIAGTKPDIRVIRNDAMTPEEIRNLHPDHIILSPGPGYPKNAGVCEDVVRQMKGEVPILGVCLGHQGICEVFGAEIVHAARLMHGKQSTITIDNSDPIFLGLPEKIPAARYHSLVARRSSLPDTLKIIGEDDMGEIMAVRHTDYPVYGLQFHPESILTPDGMTILRNFLNL</sequence>
<gene>
    <name evidence="4" type="primary">pabA</name>
    <name evidence="4" type="ORF">ERS852407_03257</name>
</gene>
<evidence type="ECO:0000313" key="5">
    <source>
        <dbReference type="Proteomes" id="UP000095651"/>
    </source>
</evidence>
<evidence type="ECO:0000256" key="1">
    <source>
        <dbReference type="ARBA" id="ARBA00022962"/>
    </source>
</evidence>
<dbReference type="CDD" id="cd01743">
    <property type="entry name" value="GATase1_Anthranilate_Synthase"/>
    <property type="match status" value="1"/>
</dbReference>
<protein>
    <submittedName>
        <fullName evidence="4">Glutamine amidotransferase of anthranilate synthase</fullName>
        <ecNumber evidence="4">2.6.1.85</ecNumber>
    </submittedName>
</protein>
<dbReference type="PANTHER" id="PTHR43418:SF4">
    <property type="entry name" value="MULTIFUNCTIONAL TRYPTOPHAN BIOSYNTHESIS PROTEIN"/>
    <property type="match status" value="1"/>
</dbReference>
<proteinExistence type="predicted"/>
<dbReference type="AlphaFoldDB" id="A0A174GAE9"/>
<dbReference type="NCBIfam" id="TIGR00566">
    <property type="entry name" value="trpG_papA"/>
    <property type="match status" value="1"/>
</dbReference>
<name>A0A174GAE9_9FIRM</name>
<feature type="compositionally biased region" description="Low complexity" evidence="2">
    <location>
        <begin position="37"/>
        <end position="59"/>
    </location>
</feature>
<keyword evidence="4" id="KW-0032">Aminotransferase</keyword>
<dbReference type="Proteomes" id="UP000095651">
    <property type="component" value="Unassembled WGS sequence"/>
</dbReference>
<dbReference type="GO" id="GO:0005829">
    <property type="term" value="C:cytosol"/>
    <property type="evidence" value="ECO:0007669"/>
    <property type="project" value="TreeGrafter"/>
</dbReference>